<gene>
    <name evidence="3" type="ORF">SY83_12965</name>
</gene>
<evidence type="ECO:0000256" key="2">
    <source>
        <dbReference type="SAM" id="Phobius"/>
    </source>
</evidence>
<keyword evidence="2" id="KW-0812">Transmembrane</keyword>
<dbReference type="PATRIC" id="fig|1178515.4.peg.2596"/>
<feature type="transmembrane region" description="Helical" evidence="2">
    <location>
        <begin position="6"/>
        <end position="25"/>
    </location>
</feature>
<dbReference type="CDD" id="cd11614">
    <property type="entry name" value="SAF_CpaB_FlgA_like"/>
    <property type="match status" value="1"/>
</dbReference>
<dbReference type="EMBL" id="CP011388">
    <property type="protein sequence ID" value="ANE47028.1"/>
    <property type="molecule type" value="Genomic_DNA"/>
</dbReference>
<keyword evidence="2" id="KW-1133">Transmembrane helix</keyword>
<feature type="region of interest" description="Disordered" evidence="1">
    <location>
        <begin position="140"/>
        <end position="193"/>
    </location>
</feature>
<accession>A0A172TJ16</accession>
<dbReference type="STRING" id="1178515.SY83_12965"/>
<organism evidence="3 4">
    <name type="scientific">Paenibacillus swuensis</name>
    <dbReference type="NCBI Taxonomy" id="1178515"/>
    <lineage>
        <taxon>Bacteria</taxon>
        <taxon>Bacillati</taxon>
        <taxon>Bacillota</taxon>
        <taxon>Bacilli</taxon>
        <taxon>Bacillales</taxon>
        <taxon>Paenibacillaceae</taxon>
        <taxon>Paenibacillus</taxon>
    </lineage>
</organism>
<dbReference type="Proteomes" id="UP000076927">
    <property type="component" value="Chromosome"/>
</dbReference>
<reference evidence="3 4" key="1">
    <citation type="submission" date="2015-01" db="EMBL/GenBank/DDBJ databases">
        <title>Paenibacillus swuensis/DY6/whole genome sequencing.</title>
        <authorList>
            <person name="Kim M.K."/>
            <person name="Srinivasan S."/>
            <person name="Lee J.-J."/>
        </authorList>
    </citation>
    <scope>NUCLEOTIDE SEQUENCE [LARGE SCALE GENOMIC DNA]</scope>
    <source>
        <strain evidence="3 4">DY6</strain>
    </source>
</reference>
<protein>
    <recommendedName>
        <fullName evidence="5">SAF domain-containing protein</fullName>
    </recommendedName>
</protein>
<feature type="compositionally biased region" description="Basic and acidic residues" evidence="1">
    <location>
        <begin position="140"/>
        <end position="150"/>
    </location>
</feature>
<evidence type="ECO:0000313" key="4">
    <source>
        <dbReference type="Proteomes" id="UP000076927"/>
    </source>
</evidence>
<sequence length="301" mass="33346">MHKWISALIGMFIMAGSVVCFIFYMKAYEQDLTMMVTYKPKSMIYSGELIKEEMIQQVEIPVVQHVDNAITNKSEIVGKLAAIPIGESEEFLSWKLEKDNIFPQEGESYYGFEVTGIQAVNNMLRRGDRIQVWTEIDPAKREAEDAKGGDLSEAPSDASNLSDSSNPADLAQPDDLTQTTAPDPASPAQSLSTNVSPAVELILQDVKVASVKDTEGHEITDAKPTTLGNLKGLTPEERDQFRFQGFRTSATGFPATITLIMTPAQYNRFTEGRQRGILRFGLDNPFLTLKEESTREKGAKP</sequence>
<evidence type="ECO:0008006" key="5">
    <source>
        <dbReference type="Google" id="ProtNLM"/>
    </source>
</evidence>
<proteinExistence type="predicted"/>
<feature type="compositionally biased region" description="Polar residues" evidence="1">
    <location>
        <begin position="157"/>
        <end position="167"/>
    </location>
</feature>
<dbReference type="OrthoDB" id="2547231at2"/>
<keyword evidence="2" id="KW-0472">Membrane</keyword>
<dbReference type="RefSeq" id="WP_068607113.1">
    <property type="nucleotide sequence ID" value="NZ_CP011388.1"/>
</dbReference>
<feature type="compositionally biased region" description="Polar residues" evidence="1">
    <location>
        <begin position="175"/>
        <end position="193"/>
    </location>
</feature>
<evidence type="ECO:0000313" key="3">
    <source>
        <dbReference type="EMBL" id="ANE47028.1"/>
    </source>
</evidence>
<dbReference type="KEGG" id="pswu:SY83_12965"/>
<evidence type="ECO:0000256" key="1">
    <source>
        <dbReference type="SAM" id="MobiDB-lite"/>
    </source>
</evidence>
<dbReference type="AlphaFoldDB" id="A0A172TJ16"/>
<keyword evidence="4" id="KW-1185">Reference proteome</keyword>
<name>A0A172TJ16_9BACL</name>